<reference evidence="1 2" key="1">
    <citation type="submission" date="2018-06" db="EMBL/GenBank/DDBJ databases">
        <title>Genomic Encyclopedia of Type Strains, Phase IV (KMG-IV): sequencing the most valuable type-strain genomes for metagenomic binning, comparative biology and taxonomic classification.</title>
        <authorList>
            <person name="Goeker M."/>
        </authorList>
    </citation>
    <scope>NUCLEOTIDE SEQUENCE [LARGE SCALE GENOMIC DNA]</scope>
    <source>
        <strain evidence="1 2">DSM 18048</strain>
    </source>
</reference>
<evidence type="ECO:0000313" key="2">
    <source>
        <dbReference type="Proteomes" id="UP000248326"/>
    </source>
</evidence>
<organism evidence="1 2">
    <name type="scientific">Deinococcus yavapaiensis KR-236</name>
    <dbReference type="NCBI Taxonomy" id="694435"/>
    <lineage>
        <taxon>Bacteria</taxon>
        <taxon>Thermotogati</taxon>
        <taxon>Deinococcota</taxon>
        <taxon>Deinococci</taxon>
        <taxon>Deinococcales</taxon>
        <taxon>Deinococcaceae</taxon>
        <taxon>Deinococcus</taxon>
    </lineage>
</organism>
<sequence>MLVITPLSRRSNPPGFNFHVHEDHFDLAHVHIHEDGTARVSFLEPPTRAFTVTLGERTPEEVRDFLAPILVKLLSS</sequence>
<accession>A0A318S671</accession>
<keyword evidence="2" id="KW-1185">Reference proteome</keyword>
<proteinExistence type="predicted"/>
<dbReference type="RefSeq" id="WP_110887400.1">
    <property type="nucleotide sequence ID" value="NZ_QJSX01000010.1"/>
</dbReference>
<protein>
    <submittedName>
        <fullName evidence="1">Uncharacterized protein</fullName>
    </submittedName>
</protein>
<dbReference type="EMBL" id="QJSX01000010">
    <property type="protein sequence ID" value="PYE53200.1"/>
    <property type="molecule type" value="Genomic_DNA"/>
</dbReference>
<evidence type="ECO:0000313" key="1">
    <source>
        <dbReference type="EMBL" id="PYE53200.1"/>
    </source>
</evidence>
<comment type="caution">
    <text evidence="1">The sequence shown here is derived from an EMBL/GenBank/DDBJ whole genome shotgun (WGS) entry which is preliminary data.</text>
</comment>
<gene>
    <name evidence="1" type="ORF">DES52_110184</name>
</gene>
<dbReference type="AlphaFoldDB" id="A0A318S671"/>
<dbReference type="Proteomes" id="UP000248326">
    <property type="component" value="Unassembled WGS sequence"/>
</dbReference>
<name>A0A318S671_9DEIO</name>